<accession>X1VGS9</accession>
<feature type="domain" description="FAD-binding" evidence="1">
    <location>
        <begin position="10"/>
        <end position="39"/>
    </location>
</feature>
<dbReference type="InterPro" id="IPR036188">
    <property type="entry name" value="FAD/NAD-bd_sf"/>
</dbReference>
<dbReference type="AlphaFoldDB" id="X1VGS9"/>
<dbReference type="InterPro" id="IPR002938">
    <property type="entry name" value="FAD-bd"/>
</dbReference>
<reference evidence="2" key="1">
    <citation type="journal article" date="2014" name="Front. Microbiol.">
        <title>High frequency of phylogenetically diverse reductive dehalogenase-homologous genes in deep subseafloor sedimentary metagenomes.</title>
        <authorList>
            <person name="Kawai M."/>
            <person name="Futagami T."/>
            <person name="Toyoda A."/>
            <person name="Takaki Y."/>
            <person name="Nishi S."/>
            <person name="Hori S."/>
            <person name="Arai W."/>
            <person name="Tsubouchi T."/>
            <person name="Morono Y."/>
            <person name="Uchiyama I."/>
            <person name="Ito T."/>
            <person name="Fujiyama A."/>
            <person name="Inagaki F."/>
            <person name="Takami H."/>
        </authorList>
    </citation>
    <scope>NUCLEOTIDE SEQUENCE</scope>
    <source>
        <strain evidence="2">Expedition CK06-06</strain>
    </source>
</reference>
<protein>
    <recommendedName>
        <fullName evidence="1">FAD-binding domain-containing protein</fullName>
    </recommendedName>
</protein>
<proteinExistence type="predicted"/>
<organism evidence="2">
    <name type="scientific">marine sediment metagenome</name>
    <dbReference type="NCBI Taxonomy" id="412755"/>
    <lineage>
        <taxon>unclassified sequences</taxon>
        <taxon>metagenomes</taxon>
        <taxon>ecological metagenomes</taxon>
    </lineage>
</organism>
<dbReference type="SUPFAM" id="SSF51905">
    <property type="entry name" value="FAD/NAD(P)-binding domain"/>
    <property type="match status" value="1"/>
</dbReference>
<name>X1VGS9_9ZZZZ</name>
<evidence type="ECO:0000313" key="2">
    <source>
        <dbReference type="EMBL" id="GAJ17452.1"/>
    </source>
</evidence>
<comment type="caution">
    <text evidence="2">The sequence shown here is derived from an EMBL/GenBank/DDBJ whole genome shotgun (WGS) entry which is preliminary data.</text>
</comment>
<gene>
    <name evidence="2" type="ORF">S12H4_58116</name>
</gene>
<dbReference type="EMBL" id="BARW01037697">
    <property type="protein sequence ID" value="GAJ17452.1"/>
    <property type="molecule type" value="Genomic_DNA"/>
</dbReference>
<dbReference type="Gene3D" id="3.40.50.720">
    <property type="entry name" value="NAD(P)-binding Rossmann-like Domain"/>
    <property type="match status" value="1"/>
</dbReference>
<dbReference type="Pfam" id="PF01494">
    <property type="entry name" value="FAD_binding_3"/>
    <property type="match status" value="1"/>
</dbReference>
<sequence>MKRSKDRLHKVIVIGATPAGISATNKLGELGVPVTLVDNDCDLDFKLSGDDWKLKS</sequence>
<feature type="non-terminal residue" evidence="2">
    <location>
        <position position="56"/>
    </location>
</feature>
<dbReference type="GO" id="GO:0071949">
    <property type="term" value="F:FAD binding"/>
    <property type="evidence" value="ECO:0007669"/>
    <property type="project" value="InterPro"/>
</dbReference>
<evidence type="ECO:0000259" key="1">
    <source>
        <dbReference type="Pfam" id="PF01494"/>
    </source>
</evidence>